<name>A0A2W5KFG9_9ACTN</name>
<evidence type="ECO:0000256" key="1">
    <source>
        <dbReference type="SAM" id="Phobius"/>
    </source>
</evidence>
<accession>A0A2W5KFG9</accession>
<keyword evidence="1" id="KW-0812">Transmembrane</keyword>
<sequence>MRRWIAGLEPKALPFALVCNILTLLMGVSIATVLVARAQETTNGNAGSIPIISAVCFVAIVVVLWYLSKGRLWARLVISVLSFIAIVFSLIVTSTSMGFEGTIIRLFEVMLIFASLGLSFLWIPLPEREQ</sequence>
<comment type="caution">
    <text evidence="2">The sequence shown here is derived from an EMBL/GenBank/DDBJ whole genome shotgun (WGS) entry which is preliminary data.</text>
</comment>
<feature type="transmembrane region" description="Helical" evidence="1">
    <location>
        <begin position="103"/>
        <end position="125"/>
    </location>
</feature>
<feature type="transmembrane region" description="Helical" evidence="1">
    <location>
        <begin position="48"/>
        <end position="67"/>
    </location>
</feature>
<evidence type="ECO:0000313" key="3">
    <source>
        <dbReference type="Proteomes" id="UP000248606"/>
    </source>
</evidence>
<dbReference type="Proteomes" id="UP000248606">
    <property type="component" value="Unassembled WGS sequence"/>
</dbReference>
<dbReference type="RefSeq" id="WP_304136358.1">
    <property type="nucleotide sequence ID" value="NZ_CAKZIO010000004.1"/>
</dbReference>
<dbReference type="AlphaFoldDB" id="A0A2W5KFG9"/>
<feature type="transmembrane region" description="Helical" evidence="1">
    <location>
        <begin position="12"/>
        <end position="36"/>
    </location>
</feature>
<keyword evidence="1" id="KW-1133">Transmembrane helix</keyword>
<reference evidence="2 3" key="1">
    <citation type="submission" date="2017-08" db="EMBL/GenBank/DDBJ databases">
        <title>Infants hospitalized years apart are colonized by the same room-sourced microbial strains.</title>
        <authorList>
            <person name="Brooks B."/>
            <person name="Olm M.R."/>
            <person name="Firek B.A."/>
            <person name="Baker R."/>
            <person name="Thomas B.C."/>
            <person name="Morowitz M.J."/>
            <person name="Banfield J.F."/>
        </authorList>
    </citation>
    <scope>NUCLEOTIDE SEQUENCE [LARGE SCALE GENOMIC DNA]</scope>
    <source>
        <strain evidence="2">S2_006_000_R1_57</strain>
    </source>
</reference>
<dbReference type="EMBL" id="QFOZ01000013">
    <property type="protein sequence ID" value="PZP88299.1"/>
    <property type="molecule type" value="Genomic_DNA"/>
</dbReference>
<organism evidence="2 3">
    <name type="scientific">Lawsonella clevelandensis</name>
    <dbReference type="NCBI Taxonomy" id="1528099"/>
    <lineage>
        <taxon>Bacteria</taxon>
        <taxon>Bacillati</taxon>
        <taxon>Actinomycetota</taxon>
        <taxon>Actinomycetes</taxon>
        <taxon>Mycobacteriales</taxon>
        <taxon>Lawsonellaceae</taxon>
        <taxon>Lawsonella</taxon>
    </lineage>
</organism>
<protein>
    <submittedName>
        <fullName evidence="2">Uncharacterized protein</fullName>
    </submittedName>
</protein>
<gene>
    <name evidence="2" type="ORF">DI579_06840</name>
</gene>
<proteinExistence type="predicted"/>
<keyword evidence="1" id="KW-0472">Membrane</keyword>
<evidence type="ECO:0000313" key="2">
    <source>
        <dbReference type="EMBL" id="PZP88299.1"/>
    </source>
</evidence>
<feature type="transmembrane region" description="Helical" evidence="1">
    <location>
        <begin position="72"/>
        <end position="91"/>
    </location>
</feature>